<dbReference type="SUPFAM" id="SSF49599">
    <property type="entry name" value="TRAF domain-like"/>
    <property type="match status" value="1"/>
</dbReference>
<dbReference type="Gene3D" id="2.60.210.10">
    <property type="entry name" value="Apoptosis, Tumor Necrosis Factor Receptor Associated Protein 2, Chain A"/>
    <property type="match status" value="1"/>
</dbReference>
<comment type="caution">
    <text evidence="16">The sequence shown here is derived from an EMBL/GenBank/DDBJ whole genome shotgun (WGS) entry which is preliminary data.</text>
</comment>
<dbReference type="InterPro" id="IPR028889">
    <property type="entry name" value="USP"/>
</dbReference>
<keyword evidence="8" id="KW-0378">Hydrolase</keyword>
<dbReference type="InterPro" id="IPR008974">
    <property type="entry name" value="TRAF-like"/>
</dbReference>
<evidence type="ECO:0000256" key="2">
    <source>
        <dbReference type="ARBA" id="ARBA00004123"/>
    </source>
</evidence>
<gene>
    <name evidence="16" type="ORF">CDAUBV1_LOCUS4429</name>
</gene>
<evidence type="ECO:0000259" key="14">
    <source>
        <dbReference type="PROSITE" id="PS50144"/>
    </source>
</evidence>
<evidence type="ECO:0000256" key="13">
    <source>
        <dbReference type="SAM" id="MobiDB-lite"/>
    </source>
</evidence>
<evidence type="ECO:0000256" key="7">
    <source>
        <dbReference type="ARBA" id="ARBA00022786"/>
    </source>
</evidence>
<dbReference type="GO" id="GO:0016579">
    <property type="term" value="P:protein deubiquitination"/>
    <property type="evidence" value="ECO:0007669"/>
    <property type="project" value="InterPro"/>
</dbReference>
<dbReference type="PROSITE" id="PS50235">
    <property type="entry name" value="USP_3"/>
    <property type="match status" value="1"/>
</dbReference>
<dbReference type="SUPFAM" id="SSF54001">
    <property type="entry name" value="Cysteine proteinases"/>
    <property type="match status" value="1"/>
</dbReference>
<dbReference type="Pfam" id="PF22486">
    <property type="entry name" value="MATH_2"/>
    <property type="match status" value="1"/>
</dbReference>
<dbReference type="PANTHER" id="PTHR24006">
    <property type="entry name" value="UBIQUITIN CARBOXYL-TERMINAL HYDROLASE"/>
    <property type="match status" value="1"/>
</dbReference>
<dbReference type="GO" id="GO:0031647">
    <property type="term" value="P:regulation of protein stability"/>
    <property type="evidence" value="ECO:0007669"/>
    <property type="project" value="TreeGrafter"/>
</dbReference>
<dbReference type="InterPro" id="IPR018200">
    <property type="entry name" value="USP_CS"/>
</dbReference>
<evidence type="ECO:0000256" key="1">
    <source>
        <dbReference type="ARBA" id="ARBA00000707"/>
    </source>
</evidence>
<evidence type="ECO:0000256" key="8">
    <source>
        <dbReference type="ARBA" id="ARBA00022801"/>
    </source>
</evidence>
<dbReference type="Gene3D" id="3.90.70.10">
    <property type="entry name" value="Cysteine proteinases"/>
    <property type="match status" value="1"/>
</dbReference>
<dbReference type="InterPro" id="IPR038765">
    <property type="entry name" value="Papain-like_cys_pep_sf"/>
</dbReference>
<dbReference type="InterPro" id="IPR002083">
    <property type="entry name" value="MATH/TRAF_dom"/>
</dbReference>
<evidence type="ECO:0000256" key="4">
    <source>
        <dbReference type="ARBA" id="ARBA00012759"/>
    </source>
</evidence>
<feature type="domain" description="MATH" evidence="14">
    <location>
        <begin position="104"/>
        <end position="238"/>
    </location>
</feature>
<name>A0AAV2T795_CALDB</name>
<dbReference type="InterPro" id="IPR001394">
    <property type="entry name" value="Peptidase_C19_UCH"/>
</dbReference>
<dbReference type="SMART" id="SM00061">
    <property type="entry name" value="MATH"/>
    <property type="match status" value="1"/>
</dbReference>
<evidence type="ECO:0000256" key="11">
    <source>
        <dbReference type="ARBA" id="ARBA00031500"/>
    </source>
</evidence>
<evidence type="ECO:0000313" key="16">
    <source>
        <dbReference type="EMBL" id="CAL5131894.1"/>
    </source>
</evidence>
<reference evidence="16" key="1">
    <citation type="submission" date="2024-06" db="EMBL/GenBank/DDBJ databases">
        <authorList>
            <person name="Liu X."/>
            <person name="Lenzi L."/>
            <person name="Haldenby T S."/>
            <person name="Uol C."/>
        </authorList>
    </citation>
    <scope>NUCLEOTIDE SEQUENCE</scope>
</reference>
<feature type="region of interest" description="Disordered" evidence="13">
    <location>
        <begin position="1"/>
        <end position="55"/>
    </location>
</feature>
<feature type="region of interest" description="Disordered" evidence="13">
    <location>
        <begin position="1417"/>
        <end position="1442"/>
    </location>
</feature>
<dbReference type="PROSITE" id="PS00973">
    <property type="entry name" value="USP_2"/>
    <property type="match status" value="1"/>
</dbReference>
<comment type="similarity">
    <text evidence="3">Belongs to the peptidase C19 family.</text>
</comment>
<accession>A0AAV2T795</accession>
<dbReference type="PANTHER" id="PTHR24006:SF644">
    <property type="entry name" value="UBIQUITIN CARBOXYL-TERMINAL HYDROLASE 7"/>
    <property type="match status" value="1"/>
</dbReference>
<feature type="domain" description="USP" evidence="15">
    <location>
        <begin position="257"/>
        <end position="563"/>
    </location>
</feature>
<dbReference type="InterPro" id="IPR029346">
    <property type="entry name" value="USP_C"/>
</dbReference>
<dbReference type="GO" id="GO:0004843">
    <property type="term" value="F:cysteine-type deubiquitinase activity"/>
    <property type="evidence" value="ECO:0007669"/>
    <property type="project" value="UniProtKB-EC"/>
</dbReference>
<keyword evidence="10" id="KW-0539">Nucleus</keyword>
<comment type="subcellular location">
    <subcellularLocation>
        <location evidence="2">Nucleus</location>
    </subcellularLocation>
</comment>
<dbReference type="Pfam" id="PF14533">
    <property type="entry name" value="USP7_C2"/>
    <property type="match status" value="1"/>
</dbReference>
<evidence type="ECO:0000259" key="15">
    <source>
        <dbReference type="PROSITE" id="PS50235"/>
    </source>
</evidence>
<dbReference type="GO" id="GO:0006508">
    <property type="term" value="P:proteolysis"/>
    <property type="evidence" value="ECO:0007669"/>
    <property type="project" value="UniProtKB-KW"/>
</dbReference>
<evidence type="ECO:0000256" key="3">
    <source>
        <dbReference type="ARBA" id="ARBA00009085"/>
    </source>
</evidence>
<dbReference type="Gene3D" id="3.10.20.90">
    <property type="entry name" value="Phosphatidylinositol 3-kinase Catalytic Subunit, Chain A, domain 1"/>
    <property type="match status" value="1"/>
</dbReference>
<evidence type="ECO:0000256" key="9">
    <source>
        <dbReference type="ARBA" id="ARBA00022807"/>
    </source>
</evidence>
<feature type="compositionally biased region" description="Polar residues" evidence="13">
    <location>
        <begin position="13"/>
        <end position="29"/>
    </location>
</feature>
<keyword evidence="9" id="KW-0788">Thiol protease</keyword>
<protein>
    <recommendedName>
        <fullName evidence="5">Ubiquitin carboxyl-terminal hydrolase 7</fullName>
        <ecNumber evidence="4">3.4.19.12</ecNumber>
    </recommendedName>
    <alternativeName>
        <fullName evidence="12">Ubiquitin thioesterase 7</fullName>
    </alternativeName>
    <alternativeName>
        <fullName evidence="11">Ubiquitin-specific-processing protease 7</fullName>
    </alternativeName>
</protein>
<dbReference type="PROSITE" id="PS50144">
    <property type="entry name" value="MATH"/>
    <property type="match status" value="1"/>
</dbReference>
<dbReference type="FunFam" id="3.90.70.10:FF:000005">
    <property type="entry name" value="Ubiquitin carboxyl-terminal hydrolase 7"/>
    <property type="match status" value="1"/>
</dbReference>
<keyword evidence="7" id="KW-0833">Ubl conjugation pathway</keyword>
<dbReference type="InterPro" id="IPR024729">
    <property type="entry name" value="USP7_ICP0-binding_dom"/>
</dbReference>
<dbReference type="PROSITE" id="PS00972">
    <property type="entry name" value="USP_1"/>
    <property type="match status" value="1"/>
</dbReference>
<dbReference type="EC" id="3.4.19.12" evidence="4"/>
<evidence type="ECO:0000256" key="12">
    <source>
        <dbReference type="ARBA" id="ARBA00031508"/>
    </source>
</evidence>
<dbReference type="GO" id="GO:0005634">
    <property type="term" value="C:nucleus"/>
    <property type="evidence" value="ECO:0007669"/>
    <property type="project" value="UniProtKB-SubCell"/>
</dbReference>
<evidence type="ECO:0000256" key="10">
    <source>
        <dbReference type="ARBA" id="ARBA00023242"/>
    </source>
</evidence>
<evidence type="ECO:0000256" key="6">
    <source>
        <dbReference type="ARBA" id="ARBA00022670"/>
    </source>
</evidence>
<dbReference type="Proteomes" id="UP001497525">
    <property type="component" value="Unassembled WGS sequence"/>
</dbReference>
<sequence>MSQNKPDKLNPGTPRTNLSQVNRTGAQRTTDLEEAMDVDPNSTVANDGHPDNVRSTDAVQPERLHAWFNVSSEPHNPPGSLDTPSEHTDDVMEPIDEKDEASATGVVEARFEDVLRYRTLVTQTDTRICKGCTMIRCLPWKILVIFHPPESGSMGFFVQCNAESESQTWSCSAKATLVLVAQRPGCKNKEMKIQHTFTHKENDWGFQSFISYDDLFNPDRGFIGVDDGMDSILLRAHVKADAPHGADWDSKRHTGFVGLKNQGATCYLNSLLQALYCTNKLRRAVFLMPTDSDDAQTSVPLALQRVFYELQTSSRAVGTKKLTRSFGWATLDSFMQHDAQELCRVLLDNLENKMKGTSVEDVIPGLFCGKMLSYIRCINVPYESKREEDFYDIQLKVNGNHNIYDAFNEYVAKEMLSQDNKYDADKYGLQEAEKGVVFIRFPPVLYLQLMRFQYDFVADTNVKINDRFEFHYSLKLDRFLLHPDPQSPATYFLHAVLVHSGDNHGGHYVVYINPAGNGVWYQFDDDVVSRCSLRDAIDMNFGGTDDPDMRPCTNAYMLVYIAESAKEDVLKPVPISDIPETLRERFIEEQRLEEAKRLDKERSHLYMDIYLLLEEDFYGWQGPELCNADLLPNRLLRVSKQSNRAELVAAVAKELNYPPEDVRLWHFRPRRKNIPSYLIELDDNPLQYAPKDKHIFFAQCPLCPSSIPSSSPRPATSPGLDREQITADKRLFFLKYFDPVSWTMTFCGHVELPADEPLSALEPELRERAGLPHGCSFILYQDDPKTVVSEISQPKTPVSKLFKREHQGQLIYFQAKSYYSCLMSSSLACLGPAELGKEALCSLNEDANSNTTLTTGNVAAEHKLTHGGPTENINGLPPNSSPKDDYRDDSDIGTRIIENNLPPAVDPLRLHRMATMSNTDGLKSSSSISPSAVPGQQMSPMLHTQPVIPAVDIQPINKYYSGYLNQVEILLVDKMRPSDPGILIRVAADLTYWEFANVAAAYLSTQSDRLQFFRSQSVGAGVGSVTAPISVSPLSGATTGIVGSDLNTSPVGSDLGVGVQGCNTNLSVDNPSPGAAVAIDPSLNPQAVAARASGFLQNSPYANNLLALAAAQGLAQEPPSAAIPSTHTGSMRDFFFPFTTSPNNSSWASDAGGIGGGLGSGGASLAAAAAAASTTPDRFPSPLNRYCGLKTMNRSPLGPVTFPPPRRVYYAHLAIGIDELETMRQMRVAFVGPKLSVKAELLLSVPQNGLVIDLLKEASRHLILPGDGSGQLRLFDVSGNRILMQYPATTQLSSIPQSIAFPQGCNPASPAHSLRIEEIPVDELNLRSDETIVYVSHFDKELHEAFGVPFTVRIREGERYTDVRERIRRRLEVPEKEFERWRFVLMSPPDATYIPNENDAVVNVKLFQQSCPPDRRPFLGIEHKPSKRPRYAPNEKPIKIHN</sequence>
<evidence type="ECO:0000313" key="17">
    <source>
        <dbReference type="Proteomes" id="UP001497525"/>
    </source>
</evidence>
<proteinExistence type="inferred from homology"/>
<evidence type="ECO:0000256" key="5">
    <source>
        <dbReference type="ARBA" id="ARBA00021393"/>
    </source>
</evidence>
<dbReference type="EMBL" id="CAXLJL010000112">
    <property type="protein sequence ID" value="CAL5131894.1"/>
    <property type="molecule type" value="Genomic_DNA"/>
</dbReference>
<dbReference type="InterPro" id="IPR050164">
    <property type="entry name" value="Peptidase_C19"/>
</dbReference>
<comment type="catalytic activity">
    <reaction evidence="1">
        <text>Thiol-dependent hydrolysis of ester, thioester, amide, peptide and isopeptide bonds formed by the C-terminal Gly of ubiquitin (a 76-residue protein attached to proteins as an intracellular targeting signal).</text>
        <dbReference type="EC" id="3.4.19.12"/>
    </reaction>
</comment>
<dbReference type="Pfam" id="PF00443">
    <property type="entry name" value="UCH"/>
    <property type="match status" value="1"/>
</dbReference>
<organism evidence="16 17">
    <name type="scientific">Calicophoron daubneyi</name>
    <name type="common">Rumen fluke</name>
    <name type="synonym">Paramphistomum daubneyi</name>
    <dbReference type="NCBI Taxonomy" id="300641"/>
    <lineage>
        <taxon>Eukaryota</taxon>
        <taxon>Metazoa</taxon>
        <taxon>Spiralia</taxon>
        <taxon>Lophotrochozoa</taxon>
        <taxon>Platyhelminthes</taxon>
        <taxon>Trematoda</taxon>
        <taxon>Digenea</taxon>
        <taxon>Plagiorchiida</taxon>
        <taxon>Pronocephalata</taxon>
        <taxon>Paramphistomoidea</taxon>
        <taxon>Paramphistomidae</taxon>
        <taxon>Calicophoron</taxon>
    </lineage>
</organism>
<dbReference type="Pfam" id="PF12436">
    <property type="entry name" value="USP7_ICP0_bdg"/>
    <property type="match status" value="1"/>
</dbReference>
<dbReference type="CDD" id="cd02659">
    <property type="entry name" value="peptidase_C19C"/>
    <property type="match status" value="1"/>
</dbReference>
<feature type="region of interest" description="Disordered" evidence="13">
    <location>
        <begin position="864"/>
        <end position="889"/>
    </location>
</feature>
<dbReference type="GO" id="GO:0005829">
    <property type="term" value="C:cytosol"/>
    <property type="evidence" value="ECO:0007669"/>
    <property type="project" value="TreeGrafter"/>
</dbReference>
<keyword evidence="6" id="KW-0645">Protease</keyword>
<feature type="region of interest" description="Disordered" evidence="13">
    <location>
        <begin position="69"/>
        <end position="89"/>
    </location>
</feature>